<keyword evidence="2" id="KW-1133">Transmembrane helix</keyword>
<feature type="transmembrane region" description="Helical" evidence="2">
    <location>
        <begin position="185"/>
        <end position="206"/>
    </location>
</feature>
<dbReference type="AlphaFoldDB" id="A7ARA9"/>
<name>A7ARA9_BABBO</name>
<keyword evidence="2" id="KW-0472">Membrane</keyword>
<feature type="region of interest" description="Disordered" evidence="1">
    <location>
        <begin position="1"/>
        <end position="31"/>
    </location>
</feature>
<dbReference type="VEuPathDB" id="PiroplasmaDB:BBOV_IV007220"/>
<dbReference type="EMBL" id="AAXT01000002">
    <property type="protein sequence ID" value="EDO07078.1"/>
    <property type="molecule type" value="Genomic_DNA"/>
</dbReference>
<dbReference type="eggNOG" id="ENOG502QX1T">
    <property type="taxonomic scope" value="Eukaryota"/>
</dbReference>
<evidence type="ECO:0000313" key="4">
    <source>
        <dbReference type="Proteomes" id="UP000002173"/>
    </source>
</evidence>
<evidence type="ECO:0000256" key="2">
    <source>
        <dbReference type="SAM" id="Phobius"/>
    </source>
</evidence>
<protein>
    <submittedName>
        <fullName evidence="3">Uncharacterized protein</fullName>
    </submittedName>
</protein>
<dbReference type="InParanoid" id="A7ARA9"/>
<reference evidence="4" key="3">
    <citation type="journal article" date="2021" name="Int. J. Parasitol.">
        <title>Comparative analysis of gene expression between Babesia bovis blood stages and kinetes allowed by improved genome annotation.</title>
        <authorList>
            <person name="Ueti M.W."/>
            <person name="Johnson W.C."/>
            <person name="Kappmeyer L.S."/>
            <person name="Herndon D.R."/>
            <person name="Mousel M.R."/>
            <person name="Reif K.E."/>
            <person name="Taus N.S."/>
            <person name="Ifeonu O.O."/>
            <person name="Silva J.C."/>
            <person name="Suarez C.E."/>
            <person name="Brayton K.A."/>
        </authorList>
    </citation>
    <scope>NUCLEOTIDE SEQUENCE [LARGE SCALE GENOMIC DNA]</scope>
</reference>
<dbReference type="KEGG" id="bbo:BBOV_IV007220"/>
<evidence type="ECO:0000313" key="3">
    <source>
        <dbReference type="EMBL" id="EDO07078.1"/>
    </source>
</evidence>
<evidence type="ECO:0000256" key="1">
    <source>
        <dbReference type="SAM" id="MobiDB-lite"/>
    </source>
</evidence>
<dbReference type="Proteomes" id="UP000002173">
    <property type="component" value="Unassembled WGS sequence"/>
</dbReference>
<gene>
    <name evidence="3" type="ORF">BBOV_IV007220</name>
</gene>
<reference evidence="4" key="2">
    <citation type="journal article" date="2020" name="Data Brief">
        <title>Transcriptome dataset of Babesia bovis life stages within vertebrate and invertebrate hosts.</title>
        <authorList>
            <person name="Ueti M.W."/>
            <person name="Johnson W.C."/>
            <person name="Kappmeyer L.S."/>
            <person name="Herndon D.R."/>
            <person name="Mousel M.R."/>
            <person name="Reif K.E."/>
            <person name="Taus N.S."/>
            <person name="Ifeonu O.O."/>
            <person name="Silva J.C."/>
            <person name="Suarez C.E."/>
            <person name="Brayton K.A."/>
        </authorList>
    </citation>
    <scope>NUCLEOTIDE SEQUENCE [LARGE SCALE GENOMIC DNA]</scope>
</reference>
<proteinExistence type="predicted"/>
<comment type="caution">
    <text evidence="3">The sequence shown here is derived from an EMBL/GenBank/DDBJ whole genome shotgun (WGS) entry which is preliminary data.</text>
</comment>
<organism evidence="3 4">
    <name type="scientific">Babesia bovis</name>
    <dbReference type="NCBI Taxonomy" id="5865"/>
    <lineage>
        <taxon>Eukaryota</taxon>
        <taxon>Sar</taxon>
        <taxon>Alveolata</taxon>
        <taxon>Apicomplexa</taxon>
        <taxon>Aconoidasida</taxon>
        <taxon>Piroplasmida</taxon>
        <taxon>Babesiidae</taxon>
        <taxon>Babesia</taxon>
    </lineage>
</organism>
<dbReference type="GeneID" id="5478880"/>
<keyword evidence="4" id="KW-1185">Reference proteome</keyword>
<keyword evidence="2" id="KW-0812">Transmembrane</keyword>
<accession>A7ARA9</accession>
<sequence>MLPNRTKLSNTPCGEQNYKPHAPKGITPTTTKRHLNLSHNRISFRCKVRKQHLDAESVNYFNPTKRCSNCKRKCHKPEVPLNSLQRNLMDVYGNKHMMNYSVQLNGNCDYMNYMQHSNDHNSVMIPSNDSELCDSMGSLLDATQNCINGVDLFRERNLTTPYLIDDAKHSLIGWKRHFMLLKRRIFQVCNILFININVPFIAVSLFSHVFHNISTNTPLAIRSRLRYIFNHRDANDKNVQSSASESISEDDQTMLFMLAANCLEIALSHHNGFARFDLFSIFYFMVFVESILTANIRDAGDSKYQTLIHQSDHPLKQQKRCNLHNYSLKRNLKYHHDIFKRELFNLAKEIKKNRVLSVVNFNISNCLEEFMLMSHGIYGMNLNLKMGQSIIGFTNCARYGSVSREYANGQHRNSHTSRCFQSTYIDDSRLYNGKNKTQSKIIKQRNYHRMEGVLLKNEKINIKDTPVSSYGVPPITYPPSKQANALVTESSEVSILLLQLLQCSDYFEIICGNGIFATPGCNIKSNSLIAALVLRFVLDIYVAVTDEVIHQMLSTRSRKYRKNTADPLGLEFLSTFKVYMGEDYRIISDNNCILYFVLLEIDWIFHKEGIYTTSEYINHQQLLDRTLELDSGFGKSSPSDIFESHYRLYEQMVGLLIGTSPLNPRTSLCVDAYRNRNLSWNTFDEVDVRCVKEEHEIYIGREILDIYYSDLTPKQPCFNPYKSIFTPKYFAITKDIIYRVKAVLLLSYMSHRRSQEH</sequence>
<dbReference type="OMA" id="WIFHKEG"/>
<reference evidence="3 4" key="1">
    <citation type="journal article" date="2007" name="PLoS Pathog.">
        <title>Genome sequence of Babesia bovis and comparative analysis of apicomplexan hemoprotozoa.</title>
        <authorList>
            <person name="Brayton K.A."/>
            <person name="Lau A.O.T."/>
            <person name="Herndon D.R."/>
            <person name="Hannick L."/>
            <person name="Kappmeyer L.S."/>
            <person name="Berens S.J."/>
            <person name="Bidwell S.L."/>
            <person name="Brown W.C."/>
            <person name="Crabtree J."/>
            <person name="Fadrosh D."/>
            <person name="Feldblum T."/>
            <person name="Forberger H.A."/>
            <person name="Haas B.J."/>
            <person name="Howell J.M."/>
            <person name="Khouri H."/>
            <person name="Koo H."/>
            <person name="Mann D.J."/>
            <person name="Norimine J."/>
            <person name="Paulsen I.T."/>
            <person name="Radune D."/>
            <person name="Ren Q."/>
            <person name="Smith R.K. Jr."/>
            <person name="Suarez C.E."/>
            <person name="White O."/>
            <person name="Wortman J.R."/>
            <person name="Knowles D.P. Jr."/>
            <person name="McElwain T.F."/>
            <person name="Nene V.M."/>
        </authorList>
    </citation>
    <scope>NUCLEOTIDE SEQUENCE [LARGE SCALE GENOMIC DNA]</scope>
    <source>
        <strain evidence="3">T2Bo</strain>
    </source>
</reference>
<feature type="compositionally biased region" description="Polar residues" evidence="1">
    <location>
        <begin position="1"/>
        <end position="14"/>
    </location>
</feature>